<protein>
    <submittedName>
        <fullName evidence="1">Uncharacterized protein</fullName>
    </submittedName>
</protein>
<dbReference type="AlphaFoldDB" id="Q663C7"/>
<proteinExistence type="predicted"/>
<organism evidence="1 2">
    <name type="scientific">Yersinia pseudotuberculosis serotype I (strain IP32953)</name>
    <dbReference type="NCBI Taxonomy" id="273123"/>
    <lineage>
        <taxon>Bacteria</taxon>
        <taxon>Pseudomonadati</taxon>
        <taxon>Pseudomonadota</taxon>
        <taxon>Gammaproteobacteria</taxon>
        <taxon>Enterobacterales</taxon>
        <taxon>Yersiniaceae</taxon>
        <taxon>Yersinia</taxon>
    </lineage>
</organism>
<reference evidence="1 2" key="1">
    <citation type="journal article" date="2004" name="Proc. Natl. Acad. Sci. U.S.A.">
        <title>Insights into the evolution of Yersinia pestis through whole-genome comparison with Yersinia pseudotuberculosis.</title>
        <authorList>
            <person name="Chain P.S.G."/>
            <person name="Carniel E."/>
            <person name="Larimer F.W."/>
            <person name="Lamerdin J."/>
            <person name="Stoutland P.O."/>
            <person name="Regala W.M."/>
            <person name="Georgescu A.M."/>
            <person name="Vergez L.M."/>
            <person name="Land M.L."/>
            <person name="Motin V.L."/>
            <person name="Brubaker R.R."/>
            <person name="Fowler J."/>
            <person name="Hinnebusch J."/>
            <person name="Marceau M."/>
            <person name="Medigue C."/>
            <person name="Simonet M."/>
            <person name="Chenal-Francisque V."/>
            <person name="Souza B."/>
            <person name="Dacheux D."/>
            <person name="Elliott J.M."/>
            <person name="Derbise A."/>
            <person name="Hauser L.J."/>
            <person name="Garcia E."/>
        </authorList>
    </citation>
    <scope>NUCLEOTIDE SEQUENCE [LARGE SCALE GENOMIC DNA]</scope>
    <source>
        <strain evidence="2">IP32953</strain>
        <plasmid evidence="2">Plasmid pYptb32953</plasmid>
    </source>
</reference>
<gene>
    <name evidence="1" type="ordered locus">pYptb0027</name>
</gene>
<sequence length="40" mass="4391">MPLIGVTASYRNLSAKRSRYLESNPLESRPLASAPICDRG</sequence>
<geneLocation type="plasmid" evidence="1 2">
    <name>pYptb32953</name>
</geneLocation>
<accession>Q663C7</accession>
<name>Q663C7_YERPS</name>
<evidence type="ECO:0000313" key="1">
    <source>
        <dbReference type="EMBL" id="CAF25469.1"/>
    </source>
</evidence>
<keyword evidence="1" id="KW-0614">Plasmid</keyword>
<evidence type="ECO:0000313" key="2">
    <source>
        <dbReference type="Proteomes" id="UP000001011"/>
    </source>
</evidence>
<dbReference type="Proteomes" id="UP000001011">
    <property type="component" value="Plasmid pYptb32953"/>
</dbReference>
<dbReference type="KEGG" id="yps:pYptb0027"/>
<dbReference type="EMBL" id="BX936400">
    <property type="protein sequence ID" value="CAF25469.1"/>
    <property type="molecule type" value="Genomic_DNA"/>
</dbReference>